<organism evidence="2 3">
    <name type="scientific">Legionella nautarum</name>
    <dbReference type="NCBI Taxonomy" id="45070"/>
    <lineage>
        <taxon>Bacteria</taxon>
        <taxon>Pseudomonadati</taxon>
        <taxon>Pseudomonadota</taxon>
        <taxon>Gammaproteobacteria</taxon>
        <taxon>Legionellales</taxon>
        <taxon>Legionellaceae</taxon>
        <taxon>Legionella</taxon>
    </lineage>
</organism>
<sequence length="67" mass="7560">MLTKAIIIITMLIILFSLGSGLVFLVRDEGKTKRTVKALTWRIALSLILFLFLFIAFSLGWIKPHAV</sequence>
<keyword evidence="1" id="KW-0812">Transmembrane</keyword>
<evidence type="ECO:0000313" key="2">
    <source>
        <dbReference type="EMBL" id="KTD33680.1"/>
    </source>
</evidence>
<feature type="transmembrane region" description="Helical" evidence="1">
    <location>
        <begin position="6"/>
        <end position="27"/>
    </location>
</feature>
<proteinExistence type="predicted"/>
<dbReference type="EMBL" id="LNYO01000022">
    <property type="protein sequence ID" value="KTD33680.1"/>
    <property type="molecule type" value="Genomic_DNA"/>
</dbReference>
<dbReference type="InterPro" id="IPR021313">
    <property type="entry name" value="DUF2909"/>
</dbReference>
<accession>A0A0W0WMX6</accession>
<reference evidence="2 3" key="1">
    <citation type="submission" date="2015-11" db="EMBL/GenBank/DDBJ databases">
        <title>Genomic analysis of 38 Legionella species identifies large and diverse effector repertoires.</title>
        <authorList>
            <person name="Burstein D."/>
            <person name="Amaro F."/>
            <person name="Zusman T."/>
            <person name="Lifshitz Z."/>
            <person name="Cohen O."/>
            <person name="Gilbert J.A."/>
            <person name="Pupko T."/>
            <person name="Shuman H.A."/>
            <person name="Segal G."/>
        </authorList>
    </citation>
    <scope>NUCLEOTIDE SEQUENCE [LARGE SCALE GENOMIC DNA]</scope>
    <source>
        <strain evidence="2 3">ATCC 49506</strain>
    </source>
</reference>
<keyword evidence="3" id="KW-1185">Reference proteome</keyword>
<comment type="caution">
    <text evidence="2">The sequence shown here is derived from an EMBL/GenBank/DDBJ whole genome shotgun (WGS) entry which is preliminary data.</text>
</comment>
<keyword evidence="1" id="KW-0472">Membrane</keyword>
<gene>
    <name evidence="2" type="ORF">Lnau_2157</name>
</gene>
<protein>
    <recommendedName>
        <fullName evidence="4">Twin transmembrane helix small protein</fullName>
    </recommendedName>
</protein>
<evidence type="ECO:0000313" key="3">
    <source>
        <dbReference type="Proteomes" id="UP000054725"/>
    </source>
</evidence>
<evidence type="ECO:0008006" key="4">
    <source>
        <dbReference type="Google" id="ProtNLM"/>
    </source>
</evidence>
<dbReference type="RefSeq" id="WP_058505169.1">
    <property type="nucleotide sequence ID" value="NZ_CAAAIF010000020.1"/>
</dbReference>
<evidence type="ECO:0000256" key="1">
    <source>
        <dbReference type="SAM" id="Phobius"/>
    </source>
</evidence>
<dbReference type="PATRIC" id="fig|45070.6.peg.2280"/>
<name>A0A0W0WMX6_9GAMM</name>
<dbReference type="Proteomes" id="UP000054725">
    <property type="component" value="Unassembled WGS sequence"/>
</dbReference>
<dbReference type="AlphaFoldDB" id="A0A0W0WMX6"/>
<keyword evidence="1" id="KW-1133">Transmembrane helix</keyword>
<dbReference type="NCBIfam" id="NF033233">
    <property type="entry name" value="twin_helix"/>
    <property type="match status" value="1"/>
</dbReference>
<feature type="transmembrane region" description="Helical" evidence="1">
    <location>
        <begin position="39"/>
        <end position="62"/>
    </location>
</feature>
<dbReference type="Pfam" id="PF11137">
    <property type="entry name" value="DUF2909"/>
    <property type="match status" value="1"/>
</dbReference>
<dbReference type="STRING" id="45070.Lnau_2157"/>